<dbReference type="InterPro" id="IPR027421">
    <property type="entry name" value="DNA_pol_lamdba_lyase_dom_sf"/>
</dbReference>
<dbReference type="Gene3D" id="3.30.210.10">
    <property type="entry name" value="DNA polymerase, thumb domain"/>
    <property type="match status" value="1"/>
</dbReference>
<dbReference type="SUPFAM" id="SSF47802">
    <property type="entry name" value="DNA polymerase beta, N-terminal domain-like"/>
    <property type="match status" value="1"/>
</dbReference>
<dbReference type="RefSeq" id="XP_052949143.1">
    <property type="nucleotide sequence ID" value="XM_053086101.1"/>
</dbReference>
<keyword evidence="10 13" id="KW-0234">DNA repair</keyword>
<evidence type="ECO:0000313" key="16">
    <source>
        <dbReference type="EMBL" id="KAI9639366.1"/>
    </source>
</evidence>
<dbReference type="PANTHER" id="PTHR11276">
    <property type="entry name" value="DNA POLYMERASE TYPE-X FAMILY MEMBER"/>
    <property type="match status" value="1"/>
</dbReference>
<feature type="region of interest" description="Disordered" evidence="14">
    <location>
        <begin position="138"/>
        <end position="160"/>
    </location>
</feature>
<dbReference type="GeneID" id="77725302"/>
<evidence type="ECO:0000256" key="8">
    <source>
        <dbReference type="ARBA" id="ARBA00022842"/>
    </source>
</evidence>
<dbReference type="Proteomes" id="UP001164286">
    <property type="component" value="Unassembled WGS sequence"/>
</dbReference>
<keyword evidence="7 13" id="KW-0227">DNA damage</keyword>
<comment type="catalytic activity">
    <reaction evidence="12 13">
        <text>DNA(n) + a 2'-deoxyribonucleoside 5'-triphosphate = DNA(n+1) + diphosphate</text>
        <dbReference type="Rhea" id="RHEA:22508"/>
        <dbReference type="Rhea" id="RHEA-COMP:17339"/>
        <dbReference type="Rhea" id="RHEA-COMP:17340"/>
        <dbReference type="ChEBI" id="CHEBI:33019"/>
        <dbReference type="ChEBI" id="CHEBI:61560"/>
        <dbReference type="ChEBI" id="CHEBI:173112"/>
        <dbReference type="EC" id="2.7.7.7"/>
    </reaction>
</comment>
<keyword evidence="8" id="KW-0460">Magnesium</keyword>
<dbReference type="GO" id="GO:0003677">
    <property type="term" value="F:DNA binding"/>
    <property type="evidence" value="ECO:0007669"/>
    <property type="project" value="UniProtKB-UniRule"/>
</dbReference>
<dbReference type="PANTHER" id="PTHR11276:SF42">
    <property type="entry name" value="DNA POLYMERASE BETA"/>
    <property type="match status" value="1"/>
</dbReference>
<dbReference type="PRINTS" id="PR00869">
    <property type="entry name" value="DNAPOLX"/>
</dbReference>
<dbReference type="InterPro" id="IPR043519">
    <property type="entry name" value="NT_sf"/>
</dbReference>
<dbReference type="EMBL" id="JAKWFO010000001">
    <property type="protein sequence ID" value="KAI9639366.1"/>
    <property type="molecule type" value="Genomic_DNA"/>
</dbReference>
<keyword evidence="6" id="KW-0479">Metal-binding</keyword>
<comment type="similarity">
    <text evidence="3 13">Belongs to the DNA polymerase type-X family.</text>
</comment>
<dbReference type="InterPro" id="IPR019843">
    <property type="entry name" value="DNA_pol-X_BS"/>
</dbReference>
<evidence type="ECO:0000256" key="12">
    <source>
        <dbReference type="ARBA" id="ARBA00049244"/>
    </source>
</evidence>
<organism evidence="16 17">
    <name type="scientific">Dioszegia hungarica</name>
    <dbReference type="NCBI Taxonomy" id="4972"/>
    <lineage>
        <taxon>Eukaryota</taxon>
        <taxon>Fungi</taxon>
        <taxon>Dikarya</taxon>
        <taxon>Basidiomycota</taxon>
        <taxon>Agaricomycotina</taxon>
        <taxon>Tremellomycetes</taxon>
        <taxon>Tremellales</taxon>
        <taxon>Bulleribasidiaceae</taxon>
        <taxon>Dioszegia</taxon>
    </lineage>
</organism>
<dbReference type="Pfam" id="PF14792">
    <property type="entry name" value="DNA_pol_B_palm"/>
    <property type="match status" value="1"/>
</dbReference>
<dbReference type="Gene3D" id="1.10.150.20">
    <property type="entry name" value="5' to 3' exonuclease, C-terminal subdomain"/>
    <property type="match status" value="1"/>
</dbReference>
<dbReference type="InterPro" id="IPR002054">
    <property type="entry name" value="DNA-dir_DNA_pol_X"/>
</dbReference>
<evidence type="ECO:0000256" key="14">
    <source>
        <dbReference type="SAM" id="MobiDB-lite"/>
    </source>
</evidence>
<evidence type="ECO:0000256" key="2">
    <source>
        <dbReference type="ARBA" id="ARBA00004123"/>
    </source>
</evidence>
<dbReference type="InterPro" id="IPR002008">
    <property type="entry name" value="DNA_pol_X_beta-like"/>
</dbReference>
<dbReference type="Gene3D" id="1.10.150.110">
    <property type="entry name" value="DNA polymerase beta, N-terminal domain-like"/>
    <property type="match status" value="1"/>
</dbReference>
<dbReference type="GO" id="GO:0046872">
    <property type="term" value="F:metal ion binding"/>
    <property type="evidence" value="ECO:0007669"/>
    <property type="project" value="UniProtKB-UniRule"/>
</dbReference>
<dbReference type="AlphaFoldDB" id="A0AA38HFD8"/>
<evidence type="ECO:0000313" key="17">
    <source>
        <dbReference type="Proteomes" id="UP001164286"/>
    </source>
</evidence>
<dbReference type="Pfam" id="PF14791">
    <property type="entry name" value="DNA_pol_B_thumb"/>
    <property type="match status" value="1"/>
</dbReference>
<accession>A0AA38HFD8</accession>
<dbReference type="EC" id="2.7.7.7" evidence="13"/>
<evidence type="ECO:0000256" key="6">
    <source>
        <dbReference type="ARBA" id="ARBA00022723"/>
    </source>
</evidence>
<gene>
    <name evidence="16" type="ORF">MKK02DRAFT_19470</name>
</gene>
<comment type="caution">
    <text evidence="16">The sequence shown here is derived from an EMBL/GenBank/DDBJ whole genome shotgun (WGS) entry which is preliminary data.</text>
</comment>
<dbReference type="Pfam" id="PF14716">
    <property type="entry name" value="HHH_8"/>
    <property type="match status" value="1"/>
</dbReference>
<dbReference type="SUPFAM" id="SSF81301">
    <property type="entry name" value="Nucleotidyltransferase"/>
    <property type="match status" value="1"/>
</dbReference>
<dbReference type="InterPro" id="IPR010996">
    <property type="entry name" value="HHH_MUS81"/>
</dbReference>
<dbReference type="InterPro" id="IPR029398">
    <property type="entry name" value="PolB_thumb"/>
</dbReference>
<evidence type="ECO:0000256" key="10">
    <source>
        <dbReference type="ARBA" id="ARBA00023204"/>
    </source>
</evidence>
<dbReference type="Gene3D" id="3.30.460.10">
    <property type="entry name" value="Beta Polymerase, domain 2"/>
    <property type="match status" value="1"/>
</dbReference>
<dbReference type="GO" id="GO:0006284">
    <property type="term" value="P:base-excision repair"/>
    <property type="evidence" value="ECO:0007669"/>
    <property type="project" value="TreeGrafter"/>
</dbReference>
<evidence type="ECO:0000256" key="11">
    <source>
        <dbReference type="ARBA" id="ARBA00023242"/>
    </source>
</evidence>
<dbReference type="GO" id="GO:0005634">
    <property type="term" value="C:nucleus"/>
    <property type="evidence" value="ECO:0007669"/>
    <property type="project" value="UniProtKB-SubCell"/>
</dbReference>
<dbReference type="InterPro" id="IPR028207">
    <property type="entry name" value="DNA_pol_B_palm_palm"/>
</dbReference>
<dbReference type="InterPro" id="IPR037160">
    <property type="entry name" value="DNA_Pol_thumb_sf"/>
</dbReference>
<keyword evidence="9 13" id="KW-0239">DNA-directed DNA polymerase</keyword>
<evidence type="ECO:0000256" key="1">
    <source>
        <dbReference type="ARBA" id="ARBA00001946"/>
    </source>
</evidence>
<evidence type="ECO:0000256" key="7">
    <source>
        <dbReference type="ARBA" id="ARBA00022763"/>
    </source>
</evidence>
<keyword evidence="5 13" id="KW-0548">Nucleotidyltransferase</keyword>
<evidence type="ECO:0000259" key="15">
    <source>
        <dbReference type="SMART" id="SM00483"/>
    </source>
</evidence>
<proteinExistence type="inferred from homology"/>
<dbReference type="InterPro" id="IPR022312">
    <property type="entry name" value="DNA_pol_X"/>
</dbReference>
<comment type="subcellular location">
    <subcellularLocation>
        <location evidence="2 13">Nucleus</location>
    </subcellularLocation>
</comment>
<dbReference type="GO" id="GO:0006303">
    <property type="term" value="P:double-strand break repair via nonhomologous end joining"/>
    <property type="evidence" value="ECO:0007669"/>
    <property type="project" value="TreeGrafter"/>
</dbReference>
<feature type="domain" description="DNA-directed DNA polymerase X" evidence="15">
    <location>
        <begin position="200"/>
        <end position="549"/>
    </location>
</feature>
<reference evidence="16" key="1">
    <citation type="journal article" date="2022" name="G3 (Bethesda)">
        <title>High quality genome of the basidiomycete yeast Dioszegia hungarica PDD-24b-2 isolated from cloud water.</title>
        <authorList>
            <person name="Jarrige D."/>
            <person name="Haridas S."/>
            <person name="Bleykasten-Grosshans C."/>
            <person name="Joly M."/>
            <person name="Nadalig T."/>
            <person name="Sancelme M."/>
            <person name="Vuilleumier S."/>
            <person name="Grigoriev I.V."/>
            <person name="Amato P."/>
            <person name="Bringel F."/>
        </authorList>
    </citation>
    <scope>NUCLEOTIDE SEQUENCE</scope>
    <source>
        <strain evidence="16">PDD-24b-2</strain>
    </source>
</reference>
<sequence>MPTRPTLDALPSASSSSIALHHAQSSRLFPLFAQLSFHVIPAKLDGELSNVYSWIEELGGRCVSVESGRYVVTALKGRMRIERILSREYINIKRIVSTDYIRAVYQIALEALVKDFAPSLPSYTDYLVVQPPKLQQPVFVDSDSDEDTPRKRRKGNPSVFEYGSEGGRVGDLPDLAPFPKDIDLEEIPKLCIHRASPLKCVNQDIIDAIKPIFEDREFEELAQKNSNILSYRRSMSVTLPRRLVSGKEARKLVDVGEKVEQRIDEYLNTGRIAESEEILASPRYAALRDFASVYTIGHATARDLYDTHHCRTLADVRAHYMNISDESEEVRLKEKLRRRKTGGMTHVDIVEEWMQIKEDLDAKDEVQAIVSCVMEHLTAILEGCEYTITGGYRRGKPESNDVDIVFCPPGEGQDIGLLHDLYLRLSAFNIITHVLHVTRRSPNTPIHSSANNFDNLDKAFVIFKLPGKDRKHRRVDLISAPRERYAAGVLSWSGSMMFERDFRRYAEARGYKFRAGLIKASTGEEINLATEREIFAFLQLRWVPPEYRNADG</sequence>
<evidence type="ECO:0000256" key="3">
    <source>
        <dbReference type="ARBA" id="ARBA00008323"/>
    </source>
</evidence>
<evidence type="ECO:0000256" key="4">
    <source>
        <dbReference type="ARBA" id="ARBA00022679"/>
    </source>
</evidence>
<keyword evidence="4 13" id="KW-0808">Transferase</keyword>
<keyword evidence="11 13" id="KW-0539">Nucleus</keyword>
<dbReference type="GO" id="GO:0003887">
    <property type="term" value="F:DNA-directed DNA polymerase activity"/>
    <property type="evidence" value="ECO:0007669"/>
    <property type="project" value="UniProtKB-UniRule"/>
</dbReference>
<evidence type="ECO:0000256" key="13">
    <source>
        <dbReference type="RuleBase" id="RU366014"/>
    </source>
</evidence>
<evidence type="ECO:0000256" key="5">
    <source>
        <dbReference type="ARBA" id="ARBA00022695"/>
    </source>
</evidence>
<name>A0AA38HFD8_9TREE</name>
<protein>
    <recommendedName>
        <fullName evidence="13">DNA polymerase</fullName>
        <ecNumber evidence="13">2.7.7.7</ecNumber>
    </recommendedName>
</protein>
<dbReference type="PROSITE" id="PS00522">
    <property type="entry name" value="DNA_POLYMERASE_X"/>
    <property type="match status" value="1"/>
</dbReference>
<evidence type="ECO:0000256" key="9">
    <source>
        <dbReference type="ARBA" id="ARBA00022932"/>
    </source>
</evidence>
<dbReference type="SMART" id="SM00483">
    <property type="entry name" value="POLXc"/>
    <property type="match status" value="1"/>
</dbReference>
<comment type="function">
    <text evidence="13">DNA polymerase that functions in several pathways of DNA repair. Involved in base excision repair (BER) responsible for repair of lesions that give rise to abasic (AP) sites in DNA. Also contributes to DNA double-strand break repair by non-homologous end joining and homologous recombination. Has both template-dependent and template-independent (terminal transferase) DNA polymerase activities. Has also a 5'-deoxyribose-5-phosphate lyase (dRP lyase) activity.</text>
</comment>
<dbReference type="FunFam" id="3.30.210.10:FF:000005">
    <property type="entry name" value="DNA polymerase IV"/>
    <property type="match status" value="1"/>
</dbReference>
<comment type="cofactor">
    <cofactor evidence="1">
        <name>Mg(2+)</name>
        <dbReference type="ChEBI" id="CHEBI:18420"/>
    </cofactor>
</comment>
<dbReference type="PRINTS" id="PR00870">
    <property type="entry name" value="DNAPOLXBETA"/>
</dbReference>
<keyword evidence="17" id="KW-1185">Reference proteome</keyword>